<feature type="transmembrane region" description="Helical" evidence="7">
    <location>
        <begin position="139"/>
        <end position="162"/>
    </location>
</feature>
<feature type="compositionally biased region" description="Basic and acidic residues" evidence="6">
    <location>
        <begin position="12"/>
        <end position="21"/>
    </location>
</feature>
<keyword evidence="3 7" id="KW-1133">Transmembrane helix</keyword>
<accession>A0A077ZCU8</accession>
<evidence type="ECO:0000256" key="4">
    <source>
        <dbReference type="ARBA" id="ARBA00023136"/>
    </source>
</evidence>
<evidence type="ECO:0000313" key="10">
    <source>
        <dbReference type="Proteomes" id="UP000030665"/>
    </source>
</evidence>
<dbReference type="GO" id="GO:0005637">
    <property type="term" value="C:nuclear inner membrane"/>
    <property type="evidence" value="ECO:0007669"/>
    <property type="project" value="UniProtKB-SubCell"/>
</dbReference>
<name>A0A077ZCU8_TRITR</name>
<dbReference type="InterPro" id="IPR011015">
    <property type="entry name" value="LEM/LEM-like_dom_sf"/>
</dbReference>
<reference evidence="9" key="1">
    <citation type="submission" date="2014-01" db="EMBL/GenBank/DDBJ databases">
        <authorList>
            <person name="Aslett M."/>
        </authorList>
    </citation>
    <scope>NUCLEOTIDE SEQUENCE</scope>
</reference>
<evidence type="ECO:0000256" key="6">
    <source>
        <dbReference type="SAM" id="MobiDB-lite"/>
    </source>
</evidence>
<dbReference type="InterPro" id="IPR041885">
    <property type="entry name" value="MAN1_winged_helix_dom"/>
</dbReference>
<evidence type="ECO:0000256" key="2">
    <source>
        <dbReference type="ARBA" id="ARBA00022692"/>
    </source>
</evidence>
<proteinExistence type="predicted"/>
<dbReference type="Proteomes" id="UP000030665">
    <property type="component" value="Unassembled WGS sequence"/>
</dbReference>
<dbReference type="Gene3D" id="1.10.10.1180">
    <property type="entry name" value="MAN1, winged-helix domain"/>
    <property type="match status" value="1"/>
</dbReference>
<protein>
    <submittedName>
        <fullName evidence="9">LEM domain containing protein</fullName>
    </submittedName>
</protein>
<dbReference type="EMBL" id="HG806039">
    <property type="protein sequence ID" value="CDW56440.1"/>
    <property type="molecule type" value="Genomic_DNA"/>
</dbReference>
<dbReference type="Gene3D" id="1.10.720.40">
    <property type="match status" value="1"/>
</dbReference>
<sequence>MVSEYGGNNEPSLDRDSNEIMSDRKIRRNLRRLGIPQGPLTRSTRRLAMSVPASTNLLLLKTADNSSDYEDSLETINPCDNTRKISKLGRGYHSANNSYAMKAWGNLKRKLGDIFHLNSPKPRSIYNGRRCGQKWRLAGWWPTLLSILGILVAVSVPCIPHLKRDRITLLPAVLYGAFCDTFNGVVHSKMLTFVFCAFMAVIIVRMYEGRRIRARAYAQRVQVREMREKIIQYMKTLKAIAIKLGLKDAFAPVDDVHDILIPFWQREATTVVWEKAVRYIGCHEKECHIQTKYVSLFGRGIAIWLYTEAADSNQEKEEEEWKDSIF</sequence>
<dbReference type="InterPro" id="IPR003887">
    <property type="entry name" value="LEM_dom"/>
</dbReference>
<dbReference type="Pfam" id="PF03020">
    <property type="entry name" value="LEM"/>
    <property type="match status" value="1"/>
</dbReference>
<keyword evidence="2 7" id="KW-0812">Transmembrane</keyword>
<feature type="domain" description="LEM" evidence="8">
    <location>
        <begin position="15"/>
        <end position="59"/>
    </location>
</feature>
<keyword evidence="4 7" id="KW-0472">Membrane</keyword>
<comment type="subcellular location">
    <subcellularLocation>
        <location evidence="1">Nucleus inner membrane</location>
        <topology evidence="1">Multi-pass membrane protein</topology>
    </subcellularLocation>
</comment>
<feature type="transmembrane region" description="Helical" evidence="7">
    <location>
        <begin position="190"/>
        <end position="207"/>
    </location>
</feature>
<organism evidence="9 10">
    <name type="scientific">Trichuris trichiura</name>
    <name type="common">Whipworm</name>
    <name type="synonym">Trichocephalus trichiurus</name>
    <dbReference type="NCBI Taxonomy" id="36087"/>
    <lineage>
        <taxon>Eukaryota</taxon>
        <taxon>Metazoa</taxon>
        <taxon>Ecdysozoa</taxon>
        <taxon>Nematoda</taxon>
        <taxon>Enoplea</taxon>
        <taxon>Dorylaimia</taxon>
        <taxon>Trichinellida</taxon>
        <taxon>Trichuridae</taxon>
        <taxon>Trichuris</taxon>
    </lineage>
</organism>
<evidence type="ECO:0000259" key="8">
    <source>
        <dbReference type="PROSITE" id="PS50954"/>
    </source>
</evidence>
<keyword evidence="10" id="KW-1185">Reference proteome</keyword>
<feature type="region of interest" description="Disordered" evidence="6">
    <location>
        <begin position="1"/>
        <end position="21"/>
    </location>
</feature>
<evidence type="ECO:0000256" key="1">
    <source>
        <dbReference type="ARBA" id="ARBA00004473"/>
    </source>
</evidence>
<evidence type="ECO:0000256" key="5">
    <source>
        <dbReference type="ARBA" id="ARBA00023242"/>
    </source>
</evidence>
<evidence type="ECO:0000256" key="7">
    <source>
        <dbReference type="SAM" id="Phobius"/>
    </source>
</evidence>
<keyword evidence="5" id="KW-0539">Nucleus</keyword>
<gene>
    <name evidence="9" type="ORF">TTRE_0000472001</name>
</gene>
<evidence type="ECO:0000313" key="9">
    <source>
        <dbReference type="EMBL" id="CDW56440.1"/>
    </source>
</evidence>
<dbReference type="AlphaFoldDB" id="A0A077ZCU8"/>
<dbReference type="SUPFAM" id="SSF63451">
    <property type="entry name" value="LEM domain"/>
    <property type="match status" value="1"/>
</dbReference>
<reference evidence="9" key="2">
    <citation type="submission" date="2014-03" db="EMBL/GenBank/DDBJ databases">
        <title>The whipworm genome and dual-species transcriptomics of an intimate host-pathogen interaction.</title>
        <authorList>
            <person name="Foth B.J."/>
            <person name="Tsai I.J."/>
            <person name="Reid A.J."/>
            <person name="Bancroft A.J."/>
            <person name="Nichol S."/>
            <person name="Tracey A."/>
            <person name="Holroyd N."/>
            <person name="Cotton J.A."/>
            <person name="Stanley E.J."/>
            <person name="Zarowiecki M."/>
            <person name="Liu J.Z."/>
            <person name="Huckvale T."/>
            <person name="Cooper P.J."/>
            <person name="Grencis R.K."/>
            <person name="Berriman M."/>
        </authorList>
    </citation>
    <scope>NUCLEOTIDE SEQUENCE [LARGE SCALE GENOMIC DNA]</scope>
</reference>
<evidence type="ECO:0000256" key="3">
    <source>
        <dbReference type="ARBA" id="ARBA00022989"/>
    </source>
</evidence>
<dbReference type="PROSITE" id="PS50954">
    <property type="entry name" value="LEM"/>
    <property type="match status" value="1"/>
</dbReference>